<evidence type="ECO:0000313" key="2">
    <source>
        <dbReference type="Proteomes" id="UP001558613"/>
    </source>
</evidence>
<sequence>MFPGKGMRKCNFLRYRLEILLHRLLNQKNRPRSRENVKKAIGQAQLFLKASQMGRVLLGALTGPGPLPPCPTPAEPSPLPAF</sequence>
<gene>
    <name evidence="1" type="ORF">QQF64_011675</name>
</gene>
<dbReference type="EMBL" id="JAYMGO010000017">
    <property type="protein sequence ID" value="KAL1258431.1"/>
    <property type="molecule type" value="Genomic_DNA"/>
</dbReference>
<proteinExistence type="predicted"/>
<organism evidence="1 2">
    <name type="scientific">Cirrhinus molitorella</name>
    <name type="common">mud carp</name>
    <dbReference type="NCBI Taxonomy" id="172907"/>
    <lineage>
        <taxon>Eukaryota</taxon>
        <taxon>Metazoa</taxon>
        <taxon>Chordata</taxon>
        <taxon>Craniata</taxon>
        <taxon>Vertebrata</taxon>
        <taxon>Euteleostomi</taxon>
        <taxon>Actinopterygii</taxon>
        <taxon>Neopterygii</taxon>
        <taxon>Teleostei</taxon>
        <taxon>Ostariophysi</taxon>
        <taxon>Cypriniformes</taxon>
        <taxon>Cyprinidae</taxon>
        <taxon>Labeoninae</taxon>
        <taxon>Labeonini</taxon>
        <taxon>Cirrhinus</taxon>
    </lineage>
</organism>
<name>A0ABR3M2H4_9TELE</name>
<keyword evidence="2" id="KW-1185">Reference proteome</keyword>
<dbReference type="Proteomes" id="UP001558613">
    <property type="component" value="Unassembled WGS sequence"/>
</dbReference>
<reference evidence="1 2" key="1">
    <citation type="submission" date="2023-09" db="EMBL/GenBank/DDBJ databases">
        <authorList>
            <person name="Wang M."/>
        </authorList>
    </citation>
    <scope>NUCLEOTIDE SEQUENCE [LARGE SCALE GENOMIC DNA]</scope>
    <source>
        <strain evidence="1">GT-2023</strain>
        <tissue evidence="1">Liver</tissue>
    </source>
</reference>
<evidence type="ECO:0000313" key="1">
    <source>
        <dbReference type="EMBL" id="KAL1258431.1"/>
    </source>
</evidence>
<protein>
    <submittedName>
        <fullName evidence="1">Uncharacterized protein</fullName>
    </submittedName>
</protein>
<accession>A0ABR3M2H4</accession>
<comment type="caution">
    <text evidence="1">The sequence shown here is derived from an EMBL/GenBank/DDBJ whole genome shotgun (WGS) entry which is preliminary data.</text>
</comment>